<reference evidence="1 2" key="1">
    <citation type="submission" date="2019-10" db="EMBL/GenBank/DDBJ databases">
        <title>Complete genome sequences for adaption low water activity.</title>
        <authorList>
            <person name="Zhao L."/>
            <person name="Zhong J."/>
        </authorList>
    </citation>
    <scope>NUCLEOTIDE SEQUENCE [LARGE SCALE GENOMIC DNA]</scope>
    <source>
        <strain evidence="1 2">FDU301</strain>
        <plasmid evidence="2">pfdu301a</plasmid>
    </source>
</reference>
<sequence length="121" mass="14011">MSLDVSLLTTERLLEIRTSGKAFIESNIELEDVNELLQAHIKLIETELNKRDVHYDESYPGPFGKYIKREVDKALAREEKEKSIRVIKAALNKGVDAEELKVLLKHYPISEEEYRKINAEI</sequence>
<name>A0A6M6DZU9_PRIMG</name>
<dbReference type="AlphaFoldDB" id="A0A6M6DZU9"/>
<gene>
    <name evidence="1" type="ORF">FDZ14_30355</name>
</gene>
<proteinExistence type="predicted"/>
<dbReference type="EMBL" id="CP045273">
    <property type="protein sequence ID" value="QJX80391.1"/>
    <property type="molecule type" value="Genomic_DNA"/>
</dbReference>
<dbReference type="RefSeq" id="WP_171778380.1">
    <property type="nucleotide sequence ID" value="NZ_CP045273.1"/>
</dbReference>
<keyword evidence="1" id="KW-0614">Plasmid</keyword>
<evidence type="ECO:0000313" key="1">
    <source>
        <dbReference type="EMBL" id="QJX80391.1"/>
    </source>
</evidence>
<organism evidence="1 2">
    <name type="scientific">Priestia megaterium</name>
    <name type="common">Bacillus megaterium</name>
    <dbReference type="NCBI Taxonomy" id="1404"/>
    <lineage>
        <taxon>Bacteria</taxon>
        <taxon>Bacillati</taxon>
        <taxon>Bacillota</taxon>
        <taxon>Bacilli</taxon>
        <taxon>Bacillales</taxon>
        <taxon>Bacillaceae</taxon>
        <taxon>Priestia</taxon>
    </lineage>
</organism>
<protein>
    <submittedName>
        <fullName evidence="1">Uncharacterized protein</fullName>
    </submittedName>
</protein>
<evidence type="ECO:0000313" key="2">
    <source>
        <dbReference type="Proteomes" id="UP000501076"/>
    </source>
</evidence>
<dbReference type="Proteomes" id="UP000501076">
    <property type="component" value="Plasmid pFDU301A"/>
</dbReference>
<accession>A0A6M6DZU9</accession>
<geneLocation type="plasmid" evidence="2">
    <name>pfdu301a</name>
</geneLocation>